<evidence type="ECO:0000256" key="8">
    <source>
        <dbReference type="ARBA" id="ARBA00022837"/>
    </source>
</evidence>
<comment type="subcellular location">
    <subcellularLocation>
        <location evidence="2">Cell membrane</location>
        <topology evidence="2">Multi-pass membrane protein</topology>
    </subcellularLocation>
</comment>
<keyword evidence="19" id="KW-1185">Reference proteome</keyword>
<dbReference type="Proteomes" id="UP000439903">
    <property type="component" value="Unassembled WGS sequence"/>
</dbReference>
<dbReference type="GO" id="GO:0046340">
    <property type="term" value="P:diacylglycerol catabolic process"/>
    <property type="evidence" value="ECO:0007669"/>
    <property type="project" value="TreeGrafter"/>
</dbReference>
<evidence type="ECO:0000256" key="3">
    <source>
        <dbReference type="ARBA" id="ARBA00022475"/>
    </source>
</evidence>
<comment type="cofactor">
    <cofactor evidence="1">
        <name>Ca(2+)</name>
        <dbReference type="ChEBI" id="CHEBI:29108"/>
    </cofactor>
</comment>
<dbReference type="GO" id="GO:0019369">
    <property type="term" value="P:arachidonate metabolic process"/>
    <property type="evidence" value="ECO:0007669"/>
    <property type="project" value="TreeGrafter"/>
</dbReference>
<evidence type="ECO:0000256" key="7">
    <source>
        <dbReference type="ARBA" id="ARBA00022801"/>
    </source>
</evidence>
<keyword evidence="8" id="KW-0106">Calcium</keyword>
<keyword evidence="12 16" id="KW-0472">Membrane</keyword>
<dbReference type="Gene3D" id="3.40.50.1820">
    <property type="entry name" value="alpha/beta hydrolase"/>
    <property type="match status" value="1"/>
</dbReference>
<evidence type="ECO:0000256" key="15">
    <source>
        <dbReference type="SAM" id="MobiDB-lite"/>
    </source>
</evidence>
<accession>A0A8H4AKQ1</accession>
<dbReference type="CDD" id="cd00519">
    <property type="entry name" value="Lipase_3"/>
    <property type="match status" value="1"/>
</dbReference>
<keyword evidence="7" id="KW-0378">Hydrolase</keyword>
<comment type="catalytic activity">
    <reaction evidence="13">
        <text>a 1,2-diacyl-sn-glycerol + H2O = a 2-acylglycerol + a fatty acid + H(+)</text>
        <dbReference type="Rhea" id="RHEA:33275"/>
        <dbReference type="ChEBI" id="CHEBI:15377"/>
        <dbReference type="ChEBI" id="CHEBI:15378"/>
        <dbReference type="ChEBI" id="CHEBI:17389"/>
        <dbReference type="ChEBI" id="CHEBI:17815"/>
        <dbReference type="ChEBI" id="CHEBI:28868"/>
        <dbReference type="EC" id="3.1.1.116"/>
    </reaction>
    <physiologicalReaction direction="left-to-right" evidence="13">
        <dbReference type="Rhea" id="RHEA:33276"/>
    </physiologicalReaction>
</comment>
<dbReference type="OrthoDB" id="438440at2759"/>
<keyword evidence="11" id="KW-0443">Lipid metabolism</keyword>
<keyword evidence="6" id="KW-0479">Metal-binding</keyword>
<dbReference type="PANTHER" id="PTHR45792:SF8">
    <property type="entry name" value="DIACYLGLYCEROL LIPASE-ALPHA"/>
    <property type="match status" value="1"/>
</dbReference>
<evidence type="ECO:0000256" key="5">
    <source>
        <dbReference type="ARBA" id="ARBA00022692"/>
    </source>
</evidence>
<evidence type="ECO:0000256" key="2">
    <source>
        <dbReference type="ARBA" id="ARBA00004651"/>
    </source>
</evidence>
<evidence type="ECO:0000256" key="12">
    <source>
        <dbReference type="ARBA" id="ARBA00023136"/>
    </source>
</evidence>
<evidence type="ECO:0000256" key="6">
    <source>
        <dbReference type="ARBA" id="ARBA00022723"/>
    </source>
</evidence>
<dbReference type="GO" id="GO:0046872">
    <property type="term" value="F:metal ion binding"/>
    <property type="evidence" value="ECO:0007669"/>
    <property type="project" value="UniProtKB-KW"/>
</dbReference>
<dbReference type="GO" id="GO:0016298">
    <property type="term" value="F:lipase activity"/>
    <property type="evidence" value="ECO:0007669"/>
    <property type="project" value="TreeGrafter"/>
</dbReference>
<evidence type="ECO:0000313" key="18">
    <source>
        <dbReference type="EMBL" id="KAF0507186.1"/>
    </source>
</evidence>
<feature type="domain" description="Fungal lipase-type" evidence="17">
    <location>
        <begin position="498"/>
        <end position="647"/>
    </location>
</feature>
<gene>
    <name evidence="18" type="ORF">F8M41_019028</name>
</gene>
<evidence type="ECO:0000256" key="4">
    <source>
        <dbReference type="ARBA" id="ARBA00022553"/>
    </source>
</evidence>
<keyword evidence="3" id="KW-1003">Cell membrane</keyword>
<dbReference type="InterPro" id="IPR052214">
    <property type="entry name" value="DAG_Lipase-Related"/>
</dbReference>
<evidence type="ECO:0000256" key="13">
    <source>
        <dbReference type="ARBA" id="ARBA00024531"/>
    </source>
</evidence>
<name>A0A8H4AKQ1_GIGMA</name>
<keyword evidence="9" id="KW-0442">Lipid degradation</keyword>
<dbReference type="InterPro" id="IPR002921">
    <property type="entry name" value="Fungal_lipase-type"/>
</dbReference>
<dbReference type="AlphaFoldDB" id="A0A8H4AKQ1"/>
<dbReference type="Pfam" id="PF01764">
    <property type="entry name" value="Lipase_3"/>
    <property type="match status" value="1"/>
</dbReference>
<reference evidence="18 19" key="1">
    <citation type="journal article" date="2019" name="Environ. Microbiol.">
        <title>At the nexus of three kingdoms: the genome of the mycorrhizal fungus Gigaspora margarita provides insights into plant, endobacterial and fungal interactions.</title>
        <authorList>
            <person name="Venice F."/>
            <person name="Ghignone S."/>
            <person name="Salvioli di Fossalunga A."/>
            <person name="Amselem J."/>
            <person name="Novero M."/>
            <person name="Xianan X."/>
            <person name="Sedzielewska Toro K."/>
            <person name="Morin E."/>
            <person name="Lipzen A."/>
            <person name="Grigoriev I.V."/>
            <person name="Henrissat B."/>
            <person name="Martin F.M."/>
            <person name="Bonfante P."/>
        </authorList>
    </citation>
    <scope>NUCLEOTIDE SEQUENCE [LARGE SCALE GENOMIC DNA]</scope>
    <source>
        <strain evidence="18 19">BEG34</strain>
    </source>
</reference>
<dbReference type="GO" id="GO:0005886">
    <property type="term" value="C:plasma membrane"/>
    <property type="evidence" value="ECO:0007669"/>
    <property type="project" value="UniProtKB-SubCell"/>
</dbReference>
<evidence type="ECO:0000256" key="16">
    <source>
        <dbReference type="SAM" id="Phobius"/>
    </source>
</evidence>
<proteinExistence type="predicted"/>
<keyword evidence="4" id="KW-0597">Phosphoprotein</keyword>
<keyword evidence="5 16" id="KW-0812">Transmembrane</keyword>
<dbReference type="PANTHER" id="PTHR45792">
    <property type="entry name" value="DIACYLGLYCEROL LIPASE HOMOLOG-RELATED"/>
    <property type="match status" value="1"/>
</dbReference>
<keyword evidence="10 16" id="KW-1133">Transmembrane helix</keyword>
<comment type="caution">
    <text evidence="18">The sequence shown here is derived from an EMBL/GenBank/DDBJ whole genome shotgun (WGS) entry which is preliminary data.</text>
</comment>
<dbReference type="InterPro" id="IPR029058">
    <property type="entry name" value="AB_hydrolase_fold"/>
</dbReference>
<evidence type="ECO:0000256" key="14">
    <source>
        <dbReference type="ARBA" id="ARBA00026104"/>
    </source>
</evidence>
<evidence type="ECO:0000256" key="1">
    <source>
        <dbReference type="ARBA" id="ARBA00001913"/>
    </source>
</evidence>
<sequence length="807" mass="90580">MTSNINKLTMDYDANKVTGGASEPPQILVVSPSEIIHNDKSLCNNISETNSTNSTNSTDSTDLTDSTDSTVSITQLPSTNNQLIIISEGENEKDSETSCIDNSMALVTKTHSDLAIAISNITTVSRVGLDIASFISHFALGTAKISTSLGLDIARTMTGVVSDRIVQATKDEDGGLSFIPRIIDASATLLHRTLSLTEQIALAGLEFTSETVQLALGSASESMNVIDTLFGTTDAAKALAEFVQLVKREWDSLYEGDDKLIIEPNEYGAFKVVKALTAWTCLQYVTSERYERNLGGWKKVRLVGLSDICNDWVHINDDDFSVYDELESICFEDEEEDEIVVIGQNKPSGSNNIVVGDLTPRDEIPEFKFNMDEDQTKRLSDLFLETTKRFSNPYLQEHETQTKKEKLFSLLHNLKRYSKFSSSAYDIRNAIIGGIPLPLLVQRSKEKGRLHRFNFARSAELSSDSVVDSSYQRSFTSSGSYQPTYFLIRDHTTKSIILALRGTMSIHDLIVDLTCEYEDFQFPEDIQRGDTTKYQIHKGMLKVAKAIATPGQSGIFEALKREMEANDDYGLVLVGHSLGAGVASILAILLASPKNCMTTRKSRLPLGRKVHTYAFATPCVMSAALSKRVQPLVTSVAYGNDVVCRLSLGHVLDLRNMVRFLSSNKSKTGEAGEETASKIIKKFIDYQSRSFSDDERGRETREEFENWFWKVRGDCYSYMQNPKLYPPGKVYWIVSNRAPYSEDNYDQENLDDEEEDKEREPILEEKTNKNYFMLDVDVEKIFQEVTFSPRMMMDHFPHFYENVLKSL</sequence>
<protein>
    <recommendedName>
        <fullName evidence="14">sn-1-specific diacylglycerol lipase</fullName>
        <ecNumber evidence="14">3.1.1.116</ecNumber>
    </recommendedName>
</protein>
<evidence type="ECO:0000256" key="9">
    <source>
        <dbReference type="ARBA" id="ARBA00022963"/>
    </source>
</evidence>
<dbReference type="SUPFAM" id="SSF53474">
    <property type="entry name" value="alpha/beta-Hydrolases"/>
    <property type="match status" value="1"/>
</dbReference>
<dbReference type="EC" id="3.1.1.116" evidence="14"/>
<dbReference type="EMBL" id="WTPW01000481">
    <property type="protein sequence ID" value="KAF0507186.1"/>
    <property type="molecule type" value="Genomic_DNA"/>
</dbReference>
<evidence type="ECO:0000256" key="10">
    <source>
        <dbReference type="ARBA" id="ARBA00022989"/>
    </source>
</evidence>
<feature type="region of interest" description="Disordered" evidence="15">
    <location>
        <begin position="46"/>
        <end position="72"/>
    </location>
</feature>
<organism evidence="18 19">
    <name type="scientific">Gigaspora margarita</name>
    <dbReference type="NCBI Taxonomy" id="4874"/>
    <lineage>
        <taxon>Eukaryota</taxon>
        <taxon>Fungi</taxon>
        <taxon>Fungi incertae sedis</taxon>
        <taxon>Mucoromycota</taxon>
        <taxon>Glomeromycotina</taxon>
        <taxon>Glomeromycetes</taxon>
        <taxon>Diversisporales</taxon>
        <taxon>Gigasporaceae</taxon>
        <taxon>Gigaspora</taxon>
    </lineage>
</organism>
<evidence type="ECO:0000259" key="17">
    <source>
        <dbReference type="Pfam" id="PF01764"/>
    </source>
</evidence>
<evidence type="ECO:0000313" key="19">
    <source>
        <dbReference type="Proteomes" id="UP000439903"/>
    </source>
</evidence>
<feature type="transmembrane region" description="Helical" evidence="16">
    <location>
        <begin position="569"/>
        <end position="591"/>
    </location>
</feature>
<evidence type="ECO:0000256" key="11">
    <source>
        <dbReference type="ARBA" id="ARBA00023098"/>
    </source>
</evidence>